<dbReference type="PROSITE" id="PS50879">
    <property type="entry name" value="RNASE_H_1"/>
    <property type="match status" value="1"/>
</dbReference>
<dbReference type="STRING" id="383855.M3A7L4"/>
<sequence>MASHGTTTATNPLTAPTFGYQAVYTDGSFDPQTNVAGCAFVFKDRATEMWHCFGESCGFQANAKVAELEGIKAALLYAEEHWIGKVTDLEILTDAVKAIGDIEHCFFGGVQRGWPHLAVTIDICNLIADLANNNAASPMLVVIKAVKAHSGIRGNDLADEMAVTSRRTSYHFGRTTTTTVVRDSNVA</sequence>
<dbReference type="InterPro" id="IPR002156">
    <property type="entry name" value="RNaseH_domain"/>
</dbReference>
<dbReference type="GO" id="GO:0004523">
    <property type="term" value="F:RNA-DNA hybrid ribonuclease activity"/>
    <property type="evidence" value="ECO:0007669"/>
    <property type="project" value="InterPro"/>
</dbReference>
<dbReference type="InterPro" id="IPR036397">
    <property type="entry name" value="RNaseH_sf"/>
</dbReference>
<dbReference type="SUPFAM" id="SSF53098">
    <property type="entry name" value="Ribonuclease H-like"/>
    <property type="match status" value="1"/>
</dbReference>
<keyword evidence="3" id="KW-1185">Reference proteome</keyword>
<dbReference type="RefSeq" id="XP_007929492.1">
    <property type="nucleotide sequence ID" value="XM_007931301.1"/>
</dbReference>
<dbReference type="GeneID" id="19342224"/>
<organism evidence="2 3">
    <name type="scientific">Pseudocercospora fijiensis (strain CIRAD86)</name>
    <name type="common">Black leaf streak disease fungus</name>
    <name type="synonym">Mycosphaerella fijiensis</name>
    <dbReference type="NCBI Taxonomy" id="383855"/>
    <lineage>
        <taxon>Eukaryota</taxon>
        <taxon>Fungi</taxon>
        <taxon>Dikarya</taxon>
        <taxon>Ascomycota</taxon>
        <taxon>Pezizomycotina</taxon>
        <taxon>Dothideomycetes</taxon>
        <taxon>Dothideomycetidae</taxon>
        <taxon>Mycosphaerellales</taxon>
        <taxon>Mycosphaerellaceae</taxon>
        <taxon>Pseudocercospora</taxon>
    </lineage>
</organism>
<dbReference type="Proteomes" id="UP000016932">
    <property type="component" value="Unassembled WGS sequence"/>
</dbReference>
<dbReference type="OrthoDB" id="2755380at2759"/>
<protein>
    <recommendedName>
        <fullName evidence="1">RNase H type-1 domain-containing protein</fullName>
    </recommendedName>
</protein>
<reference evidence="2 3" key="1">
    <citation type="journal article" date="2012" name="PLoS Pathog.">
        <title>Diverse lifestyles and strategies of plant pathogenesis encoded in the genomes of eighteen Dothideomycetes fungi.</title>
        <authorList>
            <person name="Ohm R.A."/>
            <person name="Feau N."/>
            <person name="Henrissat B."/>
            <person name="Schoch C.L."/>
            <person name="Horwitz B.A."/>
            <person name="Barry K.W."/>
            <person name="Condon B.J."/>
            <person name="Copeland A.C."/>
            <person name="Dhillon B."/>
            <person name="Glaser F."/>
            <person name="Hesse C.N."/>
            <person name="Kosti I."/>
            <person name="LaButti K."/>
            <person name="Lindquist E.A."/>
            <person name="Lucas S."/>
            <person name="Salamov A.A."/>
            <person name="Bradshaw R.E."/>
            <person name="Ciuffetti L."/>
            <person name="Hamelin R.C."/>
            <person name="Kema G.H.J."/>
            <person name="Lawrence C."/>
            <person name="Scott J.A."/>
            <person name="Spatafora J.W."/>
            <person name="Turgeon B.G."/>
            <person name="de Wit P.J.G.M."/>
            <person name="Zhong S."/>
            <person name="Goodwin S.B."/>
            <person name="Grigoriev I.V."/>
        </authorList>
    </citation>
    <scope>NUCLEOTIDE SEQUENCE [LARGE SCALE GENOMIC DNA]</scope>
    <source>
        <strain evidence="2 3">CIRAD86</strain>
    </source>
</reference>
<evidence type="ECO:0000313" key="2">
    <source>
        <dbReference type="EMBL" id="EME80606.1"/>
    </source>
</evidence>
<dbReference type="KEGG" id="pfj:MYCFIDRAFT_84634"/>
<proteinExistence type="predicted"/>
<dbReference type="AlphaFoldDB" id="M3A7L4"/>
<accession>M3A7L4</accession>
<feature type="domain" description="RNase H type-1" evidence="1">
    <location>
        <begin position="17"/>
        <end position="167"/>
    </location>
</feature>
<gene>
    <name evidence="2" type="ORF">MYCFIDRAFT_84634</name>
</gene>
<dbReference type="Pfam" id="PF00075">
    <property type="entry name" value="RNase_H"/>
    <property type="match status" value="1"/>
</dbReference>
<evidence type="ECO:0000313" key="3">
    <source>
        <dbReference type="Proteomes" id="UP000016932"/>
    </source>
</evidence>
<dbReference type="InterPro" id="IPR012337">
    <property type="entry name" value="RNaseH-like_sf"/>
</dbReference>
<dbReference type="VEuPathDB" id="FungiDB:MYCFIDRAFT_84634"/>
<name>M3A7L4_PSEFD</name>
<dbReference type="Gene3D" id="3.30.420.10">
    <property type="entry name" value="Ribonuclease H-like superfamily/Ribonuclease H"/>
    <property type="match status" value="1"/>
</dbReference>
<evidence type="ECO:0000259" key="1">
    <source>
        <dbReference type="PROSITE" id="PS50879"/>
    </source>
</evidence>
<dbReference type="EMBL" id="KB446561">
    <property type="protein sequence ID" value="EME80606.1"/>
    <property type="molecule type" value="Genomic_DNA"/>
</dbReference>
<dbReference type="GO" id="GO:0003676">
    <property type="term" value="F:nucleic acid binding"/>
    <property type="evidence" value="ECO:0007669"/>
    <property type="project" value="InterPro"/>
</dbReference>
<dbReference type="HOGENOM" id="CLU_1448326_0_0_1"/>